<reference evidence="1" key="1">
    <citation type="submission" date="2021-06" db="EMBL/GenBank/DDBJ databases">
        <authorList>
            <person name="Kallberg Y."/>
            <person name="Tangrot J."/>
            <person name="Rosling A."/>
        </authorList>
    </citation>
    <scope>NUCLEOTIDE SEQUENCE</scope>
    <source>
        <strain evidence="1">MA461A</strain>
    </source>
</reference>
<evidence type="ECO:0000313" key="1">
    <source>
        <dbReference type="EMBL" id="CAG8795811.1"/>
    </source>
</evidence>
<feature type="non-terminal residue" evidence="1">
    <location>
        <position position="1"/>
    </location>
</feature>
<dbReference type="Proteomes" id="UP000789920">
    <property type="component" value="Unassembled WGS sequence"/>
</dbReference>
<comment type="caution">
    <text evidence="1">The sequence shown here is derived from an EMBL/GenBank/DDBJ whole genome shotgun (WGS) entry which is preliminary data.</text>
</comment>
<evidence type="ECO:0000313" key="2">
    <source>
        <dbReference type="Proteomes" id="UP000789920"/>
    </source>
</evidence>
<organism evidence="1 2">
    <name type="scientific">Racocetra persica</name>
    <dbReference type="NCBI Taxonomy" id="160502"/>
    <lineage>
        <taxon>Eukaryota</taxon>
        <taxon>Fungi</taxon>
        <taxon>Fungi incertae sedis</taxon>
        <taxon>Mucoromycota</taxon>
        <taxon>Glomeromycotina</taxon>
        <taxon>Glomeromycetes</taxon>
        <taxon>Diversisporales</taxon>
        <taxon>Gigasporaceae</taxon>
        <taxon>Racocetra</taxon>
    </lineage>
</organism>
<gene>
    <name evidence="1" type="ORF">RPERSI_LOCUS20034</name>
</gene>
<proteinExistence type="predicted"/>
<accession>A0ACA9RJI3</accession>
<keyword evidence="2" id="KW-1185">Reference proteome</keyword>
<name>A0ACA9RJI3_9GLOM</name>
<dbReference type="EMBL" id="CAJVQC010055853">
    <property type="protein sequence ID" value="CAG8795811.1"/>
    <property type="molecule type" value="Genomic_DNA"/>
</dbReference>
<protein>
    <submittedName>
        <fullName evidence="1">18244_t:CDS:1</fullName>
    </submittedName>
</protein>
<sequence length="113" mass="12977">TTSKNTKPPLPVTIEELQNQLTTLDPELQLQLPIKAYIDIETTLDKNQQQQKQTIYNNIIRRQKNFTDHTTRMIDSILKKKHQHIQSINIVASSAVITEPTAIKAETSKHFES</sequence>